<dbReference type="GO" id="GO:0000281">
    <property type="term" value="P:mitotic cytokinesis"/>
    <property type="evidence" value="ECO:0007669"/>
    <property type="project" value="TreeGrafter"/>
</dbReference>
<dbReference type="InterPro" id="IPR026817">
    <property type="entry name" value="Ect2"/>
</dbReference>
<dbReference type="GO" id="GO:0007399">
    <property type="term" value="P:nervous system development"/>
    <property type="evidence" value="ECO:0007669"/>
    <property type="project" value="TreeGrafter"/>
</dbReference>
<accession>A0A7J7KR53</accession>
<dbReference type="Proteomes" id="UP000593567">
    <property type="component" value="Unassembled WGS sequence"/>
</dbReference>
<dbReference type="PANTHER" id="PTHR16777">
    <property type="entry name" value="PROTEIN ECT2"/>
    <property type="match status" value="1"/>
</dbReference>
<gene>
    <name evidence="1" type="ORF">EB796_001050</name>
</gene>
<dbReference type="OrthoDB" id="9997817at2759"/>
<dbReference type="EMBL" id="VXIV02000119">
    <property type="protein sequence ID" value="KAF6040637.1"/>
    <property type="molecule type" value="Genomic_DNA"/>
</dbReference>
<dbReference type="GO" id="GO:0005085">
    <property type="term" value="F:guanyl-nucleotide exchange factor activity"/>
    <property type="evidence" value="ECO:0007669"/>
    <property type="project" value="InterPro"/>
</dbReference>
<dbReference type="PANTHER" id="PTHR16777:SF2">
    <property type="entry name" value="PROTEIN ECT2"/>
    <property type="match status" value="1"/>
</dbReference>
<sequence length="166" mass="19043">MESLPNKLVLVGDRCIKNQSLRNQVNKLSPLFDICFSDTGIEYAGCIDEGQYVIFVYDDFTDDVFERLSSKQGCIISPQIVHSATEMTPPILVPRRRPLYNHALKDQVICFTGFTDRSQVSQLAALVHYMDGTIRKEYTIPTSLTWWPITARERSTRRRSVLVVRL</sequence>
<organism evidence="1 2">
    <name type="scientific">Bugula neritina</name>
    <name type="common">Brown bryozoan</name>
    <name type="synonym">Sertularia neritina</name>
    <dbReference type="NCBI Taxonomy" id="10212"/>
    <lineage>
        <taxon>Eukaryota</taxon>
        <taxon>Metazoa</taxon>
        <taxon>Spiralia</taxon>
        <taxon>Lophotrochozoa</taxon>
        <taxon>Bryozoa</taxon>
        <taxon>Gymnolaemata</taxon>
        <taxon>Cheilostomatida</taxon>
        <taxon>Flustrina</taxon>
        <taxon>Buguloidea</taxon>
        <taxon>Bugulidae</taxon>
        <taxon>Bugula</taxon>
    </lineage>
</organism>
<dbReference type="InterPro" id="IPR036420">
    <property type="entry name" value="BRCT_dom_sf"/>
</dbReference>
<reference evidence="1" key="1">
    <citation type="submission" date="2020-06" db="EMBL/GenBank/DDBJ databases">
        <title>Draft genome of Bugula neritina, a colonial animal packing powerful symbionts and potential medicines.</title>
        <authorList>
            <person name="Rayko M."/>
        </authorList>
    </citation>
    <scope>NUCLEOTIDE SEQUENCE [LARGE SCALE GENOMIC DNA]</scope>
    <source>
        <strain evidence="1">Kwan_BN1</strain>
    </source>
</reference>
<dbReference type="GO" id="GO:2000431">
    <property type="term" value="P:regulation of cytokinesis, actomyosin contractile ring assembly"/>
    <property type="evidence" value="ECO:0007669"/>
    <property type="project" value="InterPro"/>
</dbReference>
<dbReference type="Gene3D" id="3.40.50.10190">
    <property type="entry name" value="BRCT domain"/>
    <property type="match status" value="1"/>
</dbReference>
<protein>
    <submittedName>
        <fullName evidence="1">ECT2</fullName>
    </submittedName>
</protein>
<comment type="caution">
    <text evidence="1">The sequence shown here is derived from an EMBL/GenBank/DDBJ whole genome shotgun (WGS) entry which is preliminary data.</text>
</comment>
<dbReference type="AlphaFoldDB" id="A0A7J7KR53"/>
<proteinExistence type="predicted"/>
<keyword evidence="2" id="KW-1185">Reference proteome</keyword>
<dbReference type="GO" id="GO:0005634">
    <property type="term" value="C:nucleus"/>
    <property type="evidence" value="ECO:0007669"/>
    <property type="project" value="InterPro"/>
</dbReference>
<evidence type="ECO:0000313" key="1">
    <source>
        <dbReference type="EMBL" id="KAF6040637.1"/>
    </source>
</evidence>
<dbReference type="GO" id="GO:0005938">
    <property type="term" value="C:cell cortex"/>
    <property type="evidence" value="ECO:0007669"/>
    <property type="project" value="TreeGrafter"/>
</dbReference>
<evidence type="ECO:0000313" key="2">
    <source>
        <dbReference type="Proteomes" id="UP000593567"/>
    </source>
</evidence>
<dbReference type="GO" id="GO:0005096">
    <property type="term" value="F:GTPase activator activity"/>
    <property type="evidence" value="ECO:0007669"/>
    <property type="project" value="InterPro"/>
</dbReference>
<name>A0A7J7KR53_BUGNE</name>